<name>X1CDP9_9ZZZZ</name>
<sequence length="97" mass="10692">ANAVDHLNTAMVNGFNRIAVGCDVIVADGLKGTEYQEIPIDKKHCKAPKIAAAIASTDIIISLTHFKGHEIFNQFYNASHIIRPNIGKISRFPKMNF</sequence>
<proteinExistence type="predicted"/>
<accession>X1CDP9</accession>
<evidence type="ECO:0000259" key="1">
    <source>
        <dbReference type="Pfam" id="PF04015"/>
    </source>
</evidence>
<protein>
    <recommendedName>
        <fullName evidence="1">DUF362 domain-containing protein</fullName>
    </recommendedName>
</protein>
<gene>
    <name evidence="2" type="ORF">S01H4_63796</name>
</gene>
<reference evidence="2" key="1">
    <citation type="journal article" date="2014" name="Front. Microbiol.">
        <title>High frequency of phylogenetically diverse reductive dehalogenase-homologous genes in deep subseafloor sedimentary metagenomes.</title>
        <authorList>
            <person name="Kawai M."/>
            <person name="Futagami T."/>
            <person name="Toyoda A."/>
            <person name="Takaki Y."/>
            <person name="Nishi S."/>
            <person name="Hori S."/>
            <person name="Arai W."/>
            <person name="Tsubouchi T."/>
            <person name="Morono Y."/>
            <person name="Uchiyama I."/>
            <person name="Ito T."/>
            <person name="Fujiyama A."/>
            <person name="Inagaki F."/>
            <person name="Takami H."/>
        </authorList>
    </citation>
    <scope>NUCLEOTIDE SEQUENCE</scope>
    <source>
        <strain evidence="2">Expedition CK06-06</strain>
    </source>
</reference>
<organism evidence="2">
    <name type="scientific">marine sediment metagenome</name>
    <dbReference type="NCBI Taxonomy" id="412755"/>
    <lineage>
        <taxon>unclassified sequences</taxon>
        <taxon>metagenomes</taxon>
        <taxon>ecological metagenomes</taxon>
    </lineage>
</organism>
<dbReference type="Pfam" id="PF04015">
    <property type="entry name" value="DUF362"/>
    <property type="match status" value="1"/>
</dbReference>
<evidence type="ECO:0000313" key="2">
    <source>
        <dbReference type="EMBL" id="GAH05752.1"/>
    </source>
</evidence>
<dbReference type="EMBL" id="BART01038483">
    <property type="protein sequence ID" value="GAH05752.1"/>
    <property type="molecule type" value="Genomic_DNA"/>
</dbReference>
<feature type="domain" description="DUF362" evidence="1">
    <location>
        <begin position="2"/>
        <end position="71"/>
    </location>
</feature>
<dbReference type="AlphaFoldDB" id="X1CDP9"/>
<feature type="non-terminal residue" evidence="2">
    <location>
        <position position="1"/>
    </location>
</feature>
<dbReference type="InterPro" id="IPR007160">
    <property type="entry name" value="DUF362"/>
</dbReference>
<comment type="caution">
    <text evidence="2">The sequence shown here is derived from an EMBL/GenBank/DDBJ whole genome shotgun (WGS) entry which is preliminary data.</text>
</comment>